<evidence type="ECO:0000313" key="1">
    <source>
        <dbReference type="Proteomes" id="UP000887565"/>
    </source>
</evidence>
<reference evidence="2" key="1">
    <citation type="submission" date="2022-11" db="UniProtKB">
        <authorList>
            <consortium name="WormBaseParasite"/>
        </authorList>
    </citation>
    <scope>IDENTIFICATION</scope>
</reference>
<dbReference type="WBParaSite" id="nRc.2.0.1.t10404-RA">
    <property type="protein sequence ID" value="nRc.2.0.1.t10404-RA"/>
    <property type="gene ID" value="nRc.2.0.1.g10404"/>
</dbReference>
<dbReference type="Proteomes" id="UP000887565">
    <property type="component" value="Unplaced"/>
</dbReference>
<name>A0A915I8B3_ROMCU</name>
<sequence length="53" mass="6206">MFFVGRNDQNAVRVQKRFQTRGVNIFWQLVAAKYFPRHFAVAICTFVVPAMND</sequence>
<organism evidence="1 2">
    <name type="scientific">Romanomermis culicivorax</name>
    <name type="common">Nematode worm</name>
    <dbReference type="NCBI Taxonomy" id="13658"/>
    <lineage>
        <taxon>Eukaryota</taxon>
        <taxon>Metazoa</taxon>
        <taxon>Ecdysozoa</taxon>
        <taxon>Nematoda</taxon>
        <taxon>Enoplea</taxon>
        <taxon>Dorylaimia</taxon>
        <taxon>Mermithida</taxon>
        <taxon>Mermithoidea</taxon>
        <taxon>Mermithidae</taxon>
        <taxon>Romanomermis</taxon>
    </lineage>
</organism>
<evidence type="ECO:0000313" key="2">
    <source>
        <dbReference type="WBParaSite" id="nRc.2.0.1.t10404-RA"/>
    </source>
</evidence>
<proteinExistence type="predicted"/>
<dbReference type="AlphaFoldDB" id="A0A915I8B3"/>
<accession>A0A915I8B3</accession>
<protein>
    <submittedName>
        <fullName evidence="2">Uncharacterized protein</fullName>
    </submittedName>
</protein>
<keyword evidence="1" id="KW-1185">Reference proteome</keyword>